<keyword evidence="3" id="KW-1185">Reference proteome</keyword>
<dbReference type="AlphaFoldDB" id="A0A1P8KNU3"/>
<dbReference type="EMBL" id="CP019070">
    <property type="protein sequence ID" value="APW66159.1"/>
    <property type="molecule type" value="Genomic_DNA"/>
</dbReference>
<dbReference type="RefSeq" id="WP_076087603.1">
    <property type="nucleotide sequence ID" value="NZ_CP019070.1"/>
</dbReference>
<dbReference type="InterPro" id="IPR036610">
    <property type="entry name" value="PEBP-like_sf"/>
</dbReference>
<evidence type="ECO:0000313" key="2">
    <source>
        <dbReference type="EMBL" id="APW66159.1"/>
    </source>
</evidence>
<sequence length="168" mass="17881">MKKITTILTMTTLSLMSLNAASLSATFADDIWKKTAVPKSEVCSNFNTKAGSTPSINLENIPANTDKIILTFSDETFKGMRDGGHGIVSYAVPTNSSSLTIPSMQGETFTLPVGFTSVVKHRGEKYKKTPGAYLAPCSGGKGNTYSVVIKAMSKDKILDATSLTLGIF</sequence>
<dbReference type="STRING" id="1850254.LPB137_09975"/>
<proteinExistence type="predicted"/>
<accession>A0A1P8KNU3</accession>
<feature type="signal peptide" evidence="1">
    <location>
        <begin position="1"/>
        <end position="20"/>
    </location>
</feature>
<evidence type="ECO:0000256" key="1">
    <source>
        <dbReference type="SAM" id="SignalP"/>
    </source>
</evidence>
<dbReference type="OrthoDB" id="5365502at2"/>
<organism evidence="2 3">
    <name type="scientific">Poseidonibacter parvus</name>
    <dbReference type="NCBI Taxonomy" id="1850254"/>
    <lineage>
        <taxon>Bacteria</taxon>
        <taxon>Pseudomonadati</taxon>
        <taxon>Campylobacterota</taxon>
        <taxon>Epsilonproteobacteria</taxon>
        <taxon>Campylobacterales</taxon>
        <taxon>Arcobacteraceae</taxon>
        <taxon>Poseidonibacter</taxon>
    </lineage>
</organism>
<feature type="chain" id="PRO_5011958641" evidence="1">
    <location>
        <begin position="21"/>
        <end position="168"/>
    </location>
</feature>
<dbReference type="Proteomes" id="UP000186074">
    <property type="component" value="Chromosome"/>
</dbReference>
<gene>
    <name evidence="2" type="ORF">LPB137_09975</name>
</gene>
<dbReference type="Gene3D" id="3.90.280.10">
    <property type="entry name" value="PEBP-like"/>
    <property type="match status" value="1"/>
</dbReference>
<evidence type="ECO:0000313" key="3">
    <source>
        <dbReference type="Proteomes" id="UP000186074"/>
    </source>
</evidence>
<dbReference type="KEGG" id="alp:LPB137_09975"/>
<protein>
    <submittedName>
        <fullName evidence="2">Uncharacterized protein</fullName>
    </submittedName>
</protein>
<keyword evidence="1" id="KW-0732">Signal</keyword>
<name>A0A1P8KNU3_9BACT</name>
<reference evidence="2 3" key="1">
    <citation type="submission" date="2017-01" db="EMBL/GenBank/DDBJ databases">
        <title>Genome sequencing of Arcobacter sp. LPB0137.</title>
        <authorList>
            <person name="Lee G.-W."/>
            <person name="Yi H."/>
        </authorList>
    </citation>
    <scope>NUCLEOTIDE SEQUENCE [LARGE SCALE GENOMIC DNA]</scope>
    <source>
        <strain evidence="2 3">LPB0137</strain>
    </source>
</reference>